<proteinExistence type="predicted"/>
<dbReference type="KEGG" id="pco:PHACADRAFT_257115"/>
<evidence type="ECO:0000259" key="2">
    <source>
        <dbReference type="Pfam" id="PF13847"/>
    </source>
</evidence>
<dbReference type="RefSeq" id="XP_007396367.1">
    <property type="nucleotide sequence ID" value="XM_007396305.1"/>
</dbReference>
<dbReference type="PANTHER" id="PTHR43591:SF24">
    <property type="entry name" value="2-METHOXY-6-POLYPRENYL-1,4-BENZOQUINOL METHYLASE, MITOCHONDRIAL"/>
    <property type="match status" value="1"/>
</dbReference>
<gene>
    <name evidence="3" type="ORF">PHACADRAFT_257115</name>
</gene>
<dbReference type="InterPro" id="IPR029063">
    <property type="entry name" value="SAM-dependent_MTases_sf"/>
</dbReference>
<dbReference type="GeneID" id="18916760"/>
<feature type="domain" description="Methyltransferase" evidence="2">
    <location>
        <begin position="38"/>
        <end position="154"/>
    </location>
</feature>
<dbReference type="InParanoid" id="K5WZW5"/>
<dbReference type="HOGENOM" id="CLU_057148_1_0_1"/>
<dbReference type="AlphaFoldDB" id="K5WZW5"/>
<dbReference type="CDD" id="cd02440">
    <property type="entry name" value="AdoMet_MTases"/>
    <property type="match status" value="1"/>
</dbReference>
<keyword evidence="4" id="KW-1185">Reference proteome</keyword>
<accession>K5WZW5</accession>
<name>K5WZW5_PHACS</name>
<dbReference type="SUPFAM" id="SSF53335">
    <property type="entry name" value="S-adenosyl-L-methionine-dependent methyltransferases"/>
    <property type="match status" value="1"/>
</dbReference>
<dbReference type="Gene3D" id="3.40.50.150">
    <property type="entry name" value="Vaccinia Virus protein VP39"/>
    <property type="match status" value="1"/>
</dbReference>
<dbReference type="InterPro" id="IPR025714">
    <property type="entry name" value="Methyltranfer_dom"/>
</dbReference>
<evidence type="ECO:0000256" key="1">
    <source>
        <dbReference type="SAM" id="MobiDB-lite"/>
    </source>
</evidence>
<reference evidence="3 4" key="1">
    <citation type="journal article" date="2012" name="BMC Genomics">
        <title>Comparative genomics of the white-rot fungi, Phanerochaete carnosa and P. chrysosporium, to elucidate the genetic basis of the distinct wood types they colonize.</title>
        <authorList>
            <person name="Suzuki H."/>
            <person name="MacDonald J."/>
            <person name="Syed K."/>
            <person name="Salamov A."/>
            <person name="Hori C."/>
            <person name="Aerts A."/>
            <person name="Henrissat B."/>
            <person name="Wiebenga A."/>
            <person name="vanKuyk P.A."/>
            <person name="Barry K."/>
            <person name="Lindquist E."/>
            <person name="LaButti K."/>
            <person name="Lapidus A."/>
            <person name="Lucas S."/>
            <person name="Coutinho P."/>
            <person name="Gong Y."/>
            <person name="Samejima M."/>
            <person name="Mahadevan R."/>
            <person name="Abou-Zaid M."/>
            <person name="de Vries R.P."/>
            <person name="Igarashi K."/>
            <person name="Yadav J.S."/>
            <person name="Grigoriev I.V."/>
            <person name="Master E.R."/>
        </authorList>
    </citation>
    <scope>NUCLEOTIDE SEQUENCE [LARGE SCALE GENOMIC DNA]</scope>
    <source>
        <strain evidence="3 4">HHB-10118-sp</strain>
    </source>
</reference>
<sequence length="272" mass="29703">MSATKEAVYTHGHSEPVLRSHSSRTAINSAAYLLPHLKPDMTILDVGCGPGTISTDLATYVPQGHVTALDYASSVLENARASAAARAVQNISFTTGDVHALPFADASFDVTHAHQVLQHITDPVQALREMRRVTRPGGIVAVRDVNFCATSWYPDSAAMDHWLDLYLRVARGNGGTPDCGRRLHAWARQAGFDPARVTCSAGTWNYHTPEERAWLGGLWADRTLQSNFAPTAIKNGFATQEDLERVAQTWRAWAADEDGWLTMVHGEIICAV</sequence>
<evidence type="ECO:0000313" key="4">
    <source>
        <dbReference type="Proteomes" id="UP000008370"/>
    </source>
</evidence>
<dbReference type="PANTHER" id="PTHR43591">
    <property type="entry name" value="METHYLTRANSFERASE"/>
    <property type="match status" value="1"/>
</dbReference>
<dbReference type="GO" id="GO:0008168">
    <property type="term" value="F:methyltransferase activity"/>
    <property type="evidence" value="ECO:0007669"/>
    <property type="project" value="TreeGrafter"/>
</dbReference>
<dbReference type="Pfam" id="PF13847">
    <property type="entry name" value="Methyltransf_31"/>
    <property type="match status" value="1"/>
</dbReference>
<feature type="region of interest" description="Disordered" evidence="1">
    <location>
        <begin position="1"/>
        <end position="21"/>
    </location>
</feature>
<dbReference type="EMBL" id="JH930472">
    <property type="protein sequence ID" value="EKM56067.1"/>
    <property type="molecule type" value="Genomic_DNA"/>
</dbReference>
<dbReference type="OrthoDB" id="10017101at2759"/>
<evidence type="ECO:0000313" key="3">
    <source>
        <dbReference type="EMBL" id="EKM56067.1"/>
    </source>
</evidence>
<dbReference type="Proteomes" id="UP000008370">
    <property type="component" value="Unassembled WGS sequence"/>
</dbReference>
<organism evidence="3 4">
    <name type="scientific">Phanerochaete carnosa (strain HHB-10118-sp)</name>
    <name type="common">White-rot fungus</name>
    <name type="synonym">Peniophora carnosa</name>
    <dbReference type="NCBI Taxonomy" id="650164"/>
    <lineage>
        <taxon>Eukaryota</taxon>
        <taxon>Fungi</taxon>
        <taxon>Dikarya</taxon>
        <taxon>Basidiomycota</taxon>
        <taxon>Agaricomycotina</taxon>
        <taxon>Agaricomycetes</taxon>
        <taxon>Polyporales</taxon>
        <taxon>Phanerochaetaceae</taxon>
        <taxon>Phanerochaete</taxon>
    </lineage>
</organism>
<dbReference type="FunCoup" id="K5WZW5">
    <property type="interactions" value="2"/>
</dbReference>
<protein>
    <recommendedName>
        <fullName evidence="2">Methyltransferase domain-containing protein</fullName>
    </recommendedName>
</protein>